<dbReference type="Proteomes" id="UP000620075">
    <property type="component" value="Unassembled WGS sequence"/>
</dbReference>
<dbReference type="RefSeq" id="WP_338179316.1">
    <property type="nucleotide sequence ID" value="NZ_JAEKNQ010000036.1"/>
</dbReference>
<gene>
    <name evidence="3" type="ORF">JF888_09380</name>
</gene>
<evidence type="ECO:0000313" key="4">
    <source>
        <dbReference type="Proteomes" id="UP000620075"/>
    </source>
</evidence>
<dbReference type="SUPFAM" id="SSF51735">
    <property type="entry name" value="NAD(P)-binding Rossmann-fold domains"/>
    <property type="match status" value="1"/>
</dbReference>
<dbReference type="AlphaFoldDB" id="A0A934NHE1"/>
<dbReference type="GO" id="GO:0016616">
    <property type="term" value="F:oxidoreductase activity, acting on the CH-OH group of donors, NAD or NADP as acceptor"/>
    <property type="evidence" value="ECO:0007669"/>
    <property type="project" value="TreeGrafter"/>
</dbReference>
<dbReference type="Gene3D" id="3.40.50.720">
    <property type="entry name" value="NAD(P)-binding Rossmann-like Domain"/>
    <property type="match status" value="1"/>
</dbReference>
<organism evidence="3 4">
    <name type="scientific">Candidatus Dormiibacter inghamiae</name>
    <dbReference type="NCBI Taxonomy" id="3127013"/>
    <lineage>
        <taxon>Bacteria</taxon>
        <taxon>Bacillati</taxon>
        <taxon>Candidatus Dormiibacterota</taxon>
        <taxon>Candidatus Dormibacteria</taxon>
        <taxon>Candidatus Dormibacterales</taxon>
        <taxon>Candidatus Dormibacteraceae</taxon>
        <taxon>Candidatus Dormiibacter</taxon>
    </lineage>
</organism>
<dbReference type="PRINTS" id="PR00081">
    <property type="entry name" value="GDHRDH"/>
</dbReference>
<dbReference type="FunFam" id="3.40.50.720:FF:000084">
    <property type="entry name" value="Short-chain dehydrogenase reductase"/>
    <property type="match status" value="1"/>
</dbReference>
<evidence type="ECO:0000256" key="1">
    <source>
        <dbReference type="ARBA" id="ARBA00006484"/>
    </source>
</evidence>
<dbReference type="PANTHER" id="PTHR42760:SF133">
    <property type="entry name" value="3-OXOACYL-[ACYL-CARRIER-PROTEIN] REDUCTASE"/>
    <property type="match status" value="1"/>
</dbReference>
<comment type="similarity">
    <text evidence="1">Belongs to the short-chain dehydrogenases/reductases (SDR) family.</text>
</comment>
<dbReference type="PRINTS" id="PR00080">
    <property type="entry name" value="SDRFAMILY"/>
</dbReference>
<dbReference type="InterPro" id="IPR036291">
    <property type="entry name" value="NAD(P)-bd_dom_sf"/>
</dbReference>
<evidence type="ECO:0000256" key="2">
    <source>
        <dbReference type="ARBA" id="ARBA00023002"/>
    </source>
</evidence>
<sequence length="243" mass="25192">MTSFEGSVAIVTGSARGIGAAIAGDLRARGARVLGVDVLAHNGLDAVVVGDLREEATVERCFAEAGELPGTLRVLVNSAFWAERGPLLQTTQAGWEQTLAVSLGCTWRMIRAFAPRAGNDAAIVNLASVHSFGAVAGFAPYEAAKAAIVALTRSAAVELGPTGIRCNAVAPGFVAVERNRAIWEDQSKLQALLRAYPLGRPGRPEEVASCVAFLASSESAFVTGSVLKVDGGMSAQLAEAMVR</sequence>
<accession>A0A934NHE1</accession>
<dbReference type="InterPro" id="IPR002347">
    <property type="entry name" value="SDR_fam"/>
</dbReference>
<dbReference type="PANTHER" id="PTHR42760">
    <property type="entry name" value="SHORT-CHAIN DEHYDROGENASES/REDUCTASES FAMILY MEMBER"/>
    <property type="match status" value="1"/>
</dbReference>
<name>A0A934NHE1_9BACT</name>
<keyword evidence="2" id="KW-0560">Oxidoreductase</keyword>
<dbReference type="Pfam" id="PF13561">
    <property type="entry name" value="adh_short_C2"/>
    <property type="match status" value="1"/>
</dbReference>
<dbReference type="CDD" id="cd05233">
    <property type="entry name" value="SDR_c"/>
    <property type="match status" value="1"/>
</dbReference>
<protein>
    <submittedName>
        <fullName evidence="3">SDR family oxidoreductase</fullName>
    </submittedName>
</protein>
<evidence type="ECO:0000313" key="3">
    <source>
        <dbReference type="EMBL" id="MBJ7603382.1"/>
    </source>
</evidence>
<dbReference type="EMBL" id="JAEKNQ010000036">
    <property type="protein sequence ID" value="MBJ7603382.1"/>
    <property type="molecule type" value="Genomic_DNA"/>
</dbReference>
<proteinExistence type="inferred from homology"/>
<reference evidence="3 4" key="1">
    <citation type="submission" date="2020-10" db="EMBL/GenBank/DDBJ databases">
        <title>Ca. Dormibacterota MAGs.</title>
        <authorList>
            <person name="Montgomery K."/>
        </authorList>
    </citation>
    <scope>NUCLEOTIDE SEQUENCE [LARGE SCALE GENOMIC DNA]</scope>
    <source>
        <strain evidence="3">SC8811_S16_3</strain>
    </source>
</reference>
<comment type="caution">
    <text evidence="3">The sequence shown here is derived from an EMBL/GenBank/DDBJ whole genome shotgun (WGS) entry which is preliminary data.</text>
</comment>